<dbReference type="Proteomes" id="UP000287651">
    <property type="component" value="Unassembled WGS sequence"/>
</dbReference>
<proteinExistence type="predicted"/>
<gene>
    <name evidence="1" type="ORF">B296_00043198</name>
</gene>
<protein>
    <submittedName>
        <fullName evidence="1">Uncharacterized protein</fullName>
    </submittedName>
</protein>
<organism evidence="1 2">
    <name type="scientific">Ensete ventricosum</name>
    <name type="common">Abyssinian banana</name>
    <name type="synonym">Musa ensete</name>
    <dbReference type="NCBI Taxonomy" id="4639"/>
    <lineage>
        <taxon>Eukaryota</taxon>
        <taxon>Viridiplantae</taxon>
        <taxon>Streptophyta</taxon>
        <taxon>Embryophyta</taxon>
        <taxon>Tracheophyta</taxon>
        <taxon>Spermatophyta</taxon>
        <taxon>Magnoliopsida</taxon>
        <taxon>Liliopsida</taxon>
        <taxon>Zingiberales</taxon>
        <taxon>Musaceae</taxon>
        <taxon>Ensete</taxon>
    </lineage>
</organism>
<dbReference type="AlphaFoldDB" id="A0A426XRS8"/>
<name>A0A426XRS8_ENSVE</name>
<accession>A0A426XRS8</accession>
<sequence length="118" mass="12930">MRTSDATSSGSSIAPTTTSFPAALKTMYPISMDIEEDISPLYGRITPSEAIKPKARVPANCNSSEIVPPLPLPLLSRTPSSLISDLRCNPHTLSKMSAWQREKMRVVKTIIEEGEEKE</sequence>
<comment type="caution">
    <text evidence="1">The sequence shown here is derived from an EMBL/GenBank/DDBJ whole genome shotgun (WGS) entry which is preliminary data.</text>
</comment>
<dbReference type="EMBL" id="AMZH03017990">
    <property type="protein sequence ID" value="RRT42227.1"/>
    <property type="molecule type" value="Genomic_DNA"/>
</dbReference>
<reference evidence="1 2" key="1">
    <citation type="journal article" date="2014" name="Agronomy (Basel)">
        <title>A Draft Genome Sequence for Ensete ventricosum, the Drought-Tolerant Tree Against Hunger.</title>
        <authorList>
            <person name="Harrison J."/>
            <person name="Moore K.A."/>
            <person name="Paszkiewicz K."/>
            <person name="Jones T."/>
            <person name="Grant M."/>
            <person name="Ambacheew D."/>
            <person name="Muzemil S."/>
            <person name="Studholme D.J."/>
        </authorList>
    </citation>
    <scope>NUCLEOTIDE SEQUENCE [LARGE SCALE GENOMIC DNA]</scope>
</reference>
<evidence type="ECO:0000313" key="2">
    <source>
        <dbReference type="Proteomes" id="UP000287651"/>
    </source>
</evidence>
<evidence type="ECO:0000313" key="1">
    <source>
        <dbReference type="EMBL" id="RRT42227.1"/>
    </source>
</evidence>